<sequence length="74" mass="8284">METAVETKDSEKAVQPDIDHLPDPLKEQVGIYEAVDSRMQELLMKITACDGMLEDLSRLRSIIMRNAEPANDPA</sequence>
<feature type="region of interest" description="Disordered" evidence="1">
    <location>
        <begin position="1"/>
        <end position="21"/>
    </location>
</feature>
<evidence type="ECO:0000313" key="3">
    <source>
        <dbReference type="Proteomes" id="UP001369086"/>
    </source>
</evidence>
<organism evidence="2 3">
    <name type="scientific">Huso huso</name>
    <name type="common">Beluga</name>
    <name type="synonym">Acipenser huso</name>
    <dbReference type="NCBI Taxonomy" id="61971"/>
    <lineage>
        <taxon>Eukaryota</taxon>
        <taxon>Metazoa</taxon>
        <taxon>Chordata</taxon>
        <taxon>Craniata</taxon>
        <taxon>Vertebrata</taxon>
        <taxon>Euteleostomi</taxon>
        <taxon>Actinopterygii</taxon>
        <taxon>Chondrostei</taxon>
        <taxon>Acipenseriformes</taxon>
        <taxon>Acipenseridae</taxon>
        <taxon>Huso</taxon>
    </lineage>
</organism>
<dbReference type="Proteomes" id="UP001369086">
    <property type="component" value="Unassembled WGS sequence"/>
</dbReference>
<accession>A0ABR0YPE6</accession>
<dbReference type="EMBL" id="JAHFZB010000025">
    <property type="protein sequence ID" value="KAK6474483.1"/>
    <property type="molecule type" value="Genomic_DNA"/>
</dbReference>
<comment type="caution">
    <text evidence="2">The sequence shown here is derived from an EMBL/GenBank/DDBJ whole genome shotgun (WGS) entry which is preliminary data.</text>
</comment>
<proteinExistence type="predicted"/>
<reference evidence="2 3" key="1">
    <citation type="submission" date="2021-05" db="EMBL/GenBank/DDBJ databases">
        <authorList>
            <person name="Zahm M."/>
            <person name="Klopp C."/>
            <person name="Cabau C."/>
            <person name="Kuhl H."/>
            <person name="Suciu R."/>
            <person name="Ciorpac M."/>
            <person name="Holostenco D."/>
            <person name="Gessner J."/>
            <person name="Wuertz S."/>
            <person name="Hohne C."/>
            <person name="Stock M."/>
            <person name="Gislard M."/>
            <person name="Lluch J."/>
            <person name="Milhes M."/>
            <person name="Lampietro C."/>
            <person name="Lopez Roques C."/>
            <person name="Donnadieu C."/>
            <person name="Du K."/>
            <person name="Schartl M."/>
            <person name="Guiguen Y."/>
        </authorList>
    </citation>
    <scope>NUCLEOTIDE SEQUENCE [LARGE SCALE GENOMIC DNA]</scope>
    <source>
        <strain evidence="2">Hh-F2</strain>
        <tissue evidence="2">Blood</tissue>
    </source>
</reference>
<name>A0ABR0YPE6_HUSHU</name>
<keyword evidence="3" id="KW-1185">Reference proteome</keyword>
<gene>
    <name evidence="2" type="ORF">HHUSO_G25300</name>
</gene>
<evidence type="ECO:0000313" key="2">
    <source>
        <dbReference type="EMBL" id="KAK6474483.1"/>
    </source>
</evidence>
<evidence type="ECO:0000256" key="1">
    <source>
        <dbReference type="SAM" id="MobiDB-lite"/>
    </source>
</evidence>
<protein>
    <submittedName>
        <fullName evidence="2">Uncharacterized protein</fullName>
    </submittedName>
</protein>